<evidence type="ECO:0000256" key="1">
    <source>
        <dbReference type="SAM" id="MobiDB-lite"/>
    </source>
</evidence>
<accession>A0AAD6Z3G2</accession>
<gene>
    <name evidence="2" type="ORF">DFH08DRAFT_825015</name>
</gene>
<organism evidence="2 3">
    <name type="scientific">Mycena albidolilacea</name>
    <dbReference type="NCBI Taxonomy" id="1033008"/>
    <lineage>
        <taxon>Eukaryota</taxon>
        <taxon>Fungi</taxon>
        <taxon>Dikarya</taxon>
        <taxon>Basidiomycota</taxon>
        <taxon>Agaricomycotina</taxon>
        <taxon>Agaricomycetes</taxon>
        <taxon>Agaricomycetidae</taxon>
        <taxon>Agaricales</taxon>
        <taxon>Marasmiineae</taxon>
        <taxon>Mycenaceae</taxon>
        <taxon>Mycena</taxon>
    </lineage>
</organism>
<keyword evidence="3" id="KW-1185">Reference proteome</keyword>
<feature type="compositionally biased region" description="Basic residues" evidence="1">
    <location>
        <begin position="164"/>
        <end position="180"/>
    </location>
</feature>
<comment type="caution">
    <text evidence="2">The sequence shown here is derived from an EMBL/GenBank/DDBJ whole genome shotgun (WGS) entry which is preliminary data.</text>
</comment>
<feature type="compositionally biased region" description="Basic and acidic residues" evidence="1">
    <location>
        <begin position="197"/>
        <end position="212"/>
    </location>
</feature>
<dbReference type="AlphaFoldDB" id="A0AAD6Z3G2"/>
<feature type="compositionally biased region" description="Basic and acidic residues" evidence="1">
    <location>
        <begin position="113"/>
        <end position="123"/>
    </location>
</feature>
<evidence type="ECO:0000313" key="2">
    <source>
        <dbReference type="EMBL" id="KAJ7305514.1"/>
    </source>
</evidence>
<sequence>MGLSQLKGVQEISSVISGKRVAVEVADEAAGDGVVERDPVVGVRMIVGQALTIRGVLLRLGGLWRRVFRQRDSGGAFGTLGNGVQSSGKRTARLTDRANRRRRRSGLGLAGHLRFERAGDGRGTKGTGCGHTNQRQRILSPIFSRRPEFRRPVPAGTGSSKKELAHRKRKCRKLSFKKRDRSPPGVSPRNNKVGKHLSREPASRQVKEKAEAEEWLEGSSGVLLSNRIKLLSQI</sequence>
<proteinExistence type="predicted"/>
<feature type="region of interest" description="Disordered" evidence="1">
    <location>
        <begin position="78"/>
        <end position="212"/>
    </location>
</feature>
<reference evidence="2" key="1">
    <citation type="submission" date="2023-03" db="EMBL/GenBank/DDBJ databases">
        <title>Massive genome expansion in bonnet fungi (Mycena s.s.) driven by repeated elements and novel gene families across ecological guilds.</title>
        <authorList>
            <consortium name="Lawrence Berkeley National Laboratory"/>
            <person name="Harder C.B."/>
            <person name="Miyauchi S."/>
            <person name="Viragh M."/>
            <person name="Kuo A."/>
            <person name="Thoen E."/>
            <person name="Andreopoulos B."/>
            <person name="Lu D."/>
            <person name="Skrede I."/>
            <person name="Drula E."/>
            <person name="Henrissat B."/>
            <person name="Morin E."/>
            <person name="Kohler A."/>
            <person name="Barry K."/>
            <person name="LaButti K."/>
            <person name="Morin E."/>
            <person name="Salamov A."/>
            <person name="Lipzen A."/>
            <person name="Mereny Z."/>
            <person name="Hegedus B."/>
            <person name="Baldrian P."/>
            <person name="Stursova M."/>
            <person name="Weitz H."/>
            <person name="Taylor A."/>
            <person name="Grigoriev I.V."/>
            <person name="Nagy L.G."/>
            <person name="Martin F."/>
            <person name="Kauserud H."/>
        </authorList>
    </citation>
    <scope>NUCLEOTIDE SEQUENCE</scope>
    <source>
        <strain evidence="2">CBHHK002</strain>
    </source>
</reference>
<dbReference type="EMBL" id="JARIHO010000096">
    <property type="protein sequence ID" value="KAJ7305514.1"/>
    <property type="molecule type" value="Genomic_DNA"/>
</dbReference>
<protein>
    <submittedName>
        <fullName evidence="2">Uncharacterized protein</fullName>
    </submittedName>
</protein>
<name>A0AAD6Z3G2_9AGAR</name>
<evidence type="ECO:0000313" key="3">
    <source>
        <dbReference type="Proteomes" id="UP001218218"/>
    </source>
</evidence>
<dbReference type="Proteomes" id="UP001218218">
    <property type="component" value="Unassembled WGS sequence"/>
</dbReference>